<proteinExistence type="predicted"/>
<reference evidence="2 4" key="2">
    <citation type="submission" date="2021-03" db="EMBL/GenBank/DDBJ databases">
        <title>Genomic Encyclopedia of Type Strains, Phase IV (KMG-IV): sequencing the most valuable type-strain genomes for metagenomic binning, comparative biology and taxonomic classification.</title>
        <authorList>
            <person name="Goeker M."/>
        </authorList>
    </citation>
    <scope>NUCLEOTIDE SEQUENCE [LARGE SCALE GENOMIC DNA]</scope>
    <source>
        <strain evidence="2 4">DSM 40499</strain>
    </source>
</reference>
<evidence type="ECO:0000313" key="4">
    <source>
        <dbReference type="Proteomes" id="UP001519309"/>
    </source>
</evidence>
<dbReference type="InterPro" id="IPR032722">
    <property type="entry name" value="Deaminase_XOO_2897"/>
</dbReference>
<dbReference type="AlphaFoldDB" id="A0A1B1AVI5"/>
<evidence type="ECO:0000313" key="1">
    <source>
        <dbReference type="EMBL" id="ANP50555.1"/>
    </source>
</evidence>
<dbReference type="Proteomes" id="UP001519309">
    <property type="component" value="Unassembled WGS sequence"/>
</dbReference>
<dbReference type="Proteomes" id="UP000092659">
    <property type="component" value="Chromosome"/>
</dbReference>
<dbReference type="STRING" id="68214.AVL59_13820"/>
<dbReference type="KEGG" id="sgs:AVL59_13820"/>
<name>A0A1B1AVI5_9ACTN</name>
<dbReference type="OrthoDB" id="9111418at2"/>
<gene>
    <name evidence="1" type="ORF">AVL59_13820</name>
    <name evidence="2" type="ORF">J2Z21_004294</name>
</gene>
<sequence>MAVGESLAKNSQRVDATLRIPLAESLADYAPDTASILARVTSNKTPPGSTDLARATQIARFYNAHERPEVYKRGGANYASVLFDDEKGRRLILVGTSDPVHSERMLGYPILKSEEKANVRSLYTEREPCQEGNMYCDQWLAEHFDKDMDVTHSAKYDQDEMRPDGTELSKYRQDREHRAYVKWLHQQWKDHGVSGGTSNTMINLGQSENKFLP</sequence>
<organism evidence="1 3">
    <name type="scientific">Streptomyces griseochromogenes</name>
    <dbReference type="NCBI Taxonomy" id="68214"/>
    <lineage>
        <taxon>Bacteria</taxon>
        <taxon>Bacillati</taxon>
        <taxon>Actinomycetota</taxon>
        <taxon>Actinomycetes</taxon>
        <taxon>Kitasatosporales</taxon>
        <taxon>Streptomycetaceae</taxon>
        <taxon>Streptomyces</taxon>
    </lineage>
</organism>
<dbReference type="Pfam" id="PF14440">
    <property type="entry name" value="XOO_2897-deam"/>
    <property type="match status" value="1"/>
</dbReference>
<dbReference type="RefSeq" id="WP_067303485.1">
    <property type="nucleotide sequence ID" value="NZ_CP016279.1"/>
</dbReference>
<accession>A0A1B1AVI5</accession>
<dbReference type="EMBL" id="CP016279">
    <property type="protein sequence ID" value="ANP50555.1"/>
    <property type="molecule type" value="Genomic_DNA"/>
</dbReference>
<keyword evidence="4" id="KW-1185">Reference proteome</keyword>
<protein>
    <submittedName>
        <fullName evidence="1">Uncharacterized protein</fullName>
    </submittedName>
</protein>
<dbReference type="EMBL" id="JAGGLP010000008">
    <property type="protein sequence ID" value="MBP2051323.1"/>
    <property type="molecule type" value="Genomic_DNA"/>
</dbReference>
<evidence type="ECO:0000313" key="2">
    <source>
        <dbReference type="EMBL" id="MBP2051323.1"/>
    </source>
</evidence>
<reference evidence="1 3" key="1">
    <citation type="submission" date="2016-06" db="EMBL/GenBank/DDBJ databases">
        <title>Complete genome sequence of Streptomyces griseochromogenes ATCC 14511, the Blasticidin S producer.</title>
        <authorList>
            <person name="Wu L."/>
        </authorList>
    </citation>
    <scope>NUCLEOTIDE SEQUENCE [LARGE SCALE GENOMIC DNA]</scope>
    <source>
        <strain evidence="1 3">ATCC 14511</strain>
    </source>
</reference>
<evidence type="ECO:0000313" key="3">
    <source>
        <dbReference type="Proteomes" id="UP000092659"/>
    </source>
</evidence>